<evidence type="ECO:0000256" key="1">
    <source>
        <dbReference type="ARBA" id="ARBA00022801"/>
    </source>
</evidence>
<protein>
    <recommendedName>
        <fullName evidence="3">PPM-type phosphatase domain-containing protein</fullName>
    </recommendedName>
</protein>
<dbReference type="EMBL" id="BNCD01000001">
    <property type="protein sequence ID" value="GHH70931.1"/>
    <property type="molecule type" value="Genomic_DNA"/>
</dbReference>
<keyword evidence="2" id="KW-1133">Transmembrane helix</keyword>
<gene>
    <name evidence="4" type="ORF">GCM10018793_05780</name>
</gene>
<feature type="transmembrane region" description="Helical" evidence="2">
    <location>
        <begin position="12"/>
        <end position="34"/>
    </location>
</feature>
<keyword evidence="2" id="KW-0812">Transmembrane</keyword>
<keyword evidence="1" id="KW-0378">Hydrolase</keyword>
<dbReference type="FunFam" id="3.60.40.10:FF:000058">
    <property type="entry name" value="Stage II sporulation protein E"/>
    <property type="match status" value="1"/>
</dbReference>
<dbReference type="InterPro" id="IPR001932">
    <property type="entry name" value="PPM-type_phosphatase-like_dom"/>
</dbReference>
<reference evidence="4" key="2">
    <citation type="submission" date="2020-09" db="EMBL/GenBank/DDBJ databases">
        <authorList>
            <person name="Sun Q."/>
            <person name="Ohkuma M."/>
        </authorList>
    </citation>
    <scope>NUCLEOTIDE SEQUENCE</scope>
    <source>
        <strain evidence="4">JCM 5069</strain>
    </source>
</reference>
<dbReference type="PANTHER" id="PTHR43156:SF2">
    <property type="entry name" value="STAGE II SPORULATION PROTEIN E"/>
    <property type="match status" value="1"/>
</dbReference>
<feature type="transmembrane region" description="Helical" evidence="2">
    <location>
        <begin position="90"/>
        <end position="110"/>
    </location>
</feature>
<accession>A0A919KT10</accession>
<dbReference type="SMART" id="SM00331">
    <property type="entry name" value="PP2C_SIG"/>
    <property type="match status" value="1"/>
</dbReference>
<evidence type="ECO:0000256" key="2">
    <source>
        <dbReference type="SAM" id="Phobius"/>
    </source>
</evidence>
<dbReference type="Gene3D" id="3.60.40.10">
    <property type="entry name" value="PPM-type phosphatase domain"/>
    <property type="match status" value="1"/>
</dbReference>
<feature type="transmembrane region" description="Helical" evidence="2">
    <location>
        <begin position="64"/>
        <end position="84"/>
    </location>
</feature>
<evidence type="ECO:0000313" key="5">
    <source>
        <dbReference type="Proteomes" id="UP000603708"/>
    </source>
</evidence>
<dbReference type="Pfam" id="PF07228">
    <property type="entry name" value="SpoIIE"/>
    <property type="match status" value="1"/>
</dbReference>
<keyword evidence="5" id="KW-1185">Reference proteome</keyword>
<dbReference type="InterPro" id="IPR052016">
    <property type="entry name" value="Bact_Sigma-Reg"/>
</dbReference>
<dbReference type="Proteomes" id="UP000603708">
    <property type="component" value="Unassembled WGS sequence"/>
</dbReference>
<proteinExistence type="predicted"/>
<name>A0A919KT10_9ACTN</name>
<dbReference type="AlphaFoldDB" id="A0A919KT10"/>
<keyword evidence="2" id="KW-0472">Membrane</keyword>
<comment type="caution">
    <text evidence="4">The sequence shown here is derived from an EMBL/GenBank/DDBJ whole genome shotgun (WGS) entry which is preliminary data.</text>
</comment>
<sequence>MDFRRRFAGVRQSWPSGTVLLLIPIVLIAVITVVDIRTPDTVHLGPALVIAPALTPSFAGPRRVAFIGVLATVAQVVIAQWHGGLTTTNHLVQIPTIAVLSALIWSFSVVRQRRSRQLAQVRSVAEAAQQVLLWPLPERLGPLRVASLYLAAEDEAQIGGDLYAATRTEHGTRVMIGDVRGKGLPAVGEAALVLGAFREAAHEQSTLPRLARALDRSVTRYLADFEPTEEAGERFATVLLLEIPDDRPVTRLTSCGHPPPLLLSRGRPVSVPDVDPSPPLGVGGAGDAGSQLDLSFEPGDTLLLYTDGVVEARDGDGAFYPFAERAAQWTDDPPEALLHRVRRDLLGHAGGRLADDAALVALCRAPVPSRGPPPGPGRPRHPR</sequence>
<dbReference type="InterPro" id="IPR036457">
    <property type="entry name" value="PPM-type-like_dom_sf"/>
</dbReference>
<reference evidence="4" key="1">
    <citation type="journal article" date="2014" name="Int. J. Syst. Evol. Microbiol.">
        <title>Complete genome sequence of Corynebacterium casei LMG S-19264T (=DSM 44701T), isolated from a smear-ripened cheese.</title>
        <authorList>
            <consortium name="US DOE Joint Genome Institute (JGI-PGF)"/>
            <person name="Walter F."/>
            <person name="Albersmeier A."/>
            <person name="Kalinowski J."/>
            <person name="Ruckert C."/>
        </authorList>
    </citation>
    <scope>NUCLEOTIDE SEQUENCE</scope>
    <source>
        <strain evidence="4">JCM 5069</strain>
    </source>
</reference>
<organism evidence="4 5">
    <name type="scientific">Streptomyces sulfonofaciens</name>
    <dbReference type="NCBI Taxonomy" id="68272"/>
    <lineage>
        <taxon>Bacteria</taxon>
        <taxon>Bacillati</taxon>
        <taxon>Actinomycetota</taxon>
        <taxon>Actinomycetes</taxon>
        <taxon>Kitasatosporales</taxon>
        <taxon>Streptomycetaceae</taxon>
        <taxon>Streptomyces</taxon>
    </lineage>
</organism>
<evidence type="ECO:0000313" key="4">
    <source>
        <dbReference type="EMBL" id="GHH70931.1"/>
    </source>
</evidence>
<feature type="domain" description="PPM-type phosphatase" evidence="3">
    <location>
        <begin position="143"/>
        <end position="364"/>
    </location>
</feature>
<dbReference type="PANTHER" id="PTHR43156">
    <property type="entry name" value="STAGE II SPORULATION PROTEIN E-RELATED"/>
    <property type="match status" value="1"/>
</dbReference>
<dbReference type="GO" id="GO:0016791">
    <property type="term" value="F:phosphatase activity"/>
    <property type="evidence" value="ECO:0007669"/>
    <property type="project" value="TreeGrafter"/>
</dbReference>
<evidence type="ECO:0000259" key="3">
    <source>
        <dbReference type="SMART" id="SM00331"/>
    </source>
</evidence>